<evidence type="ECO:0000259" key="6">
    <source>
        <dbReference type="SMART" id="SM00235"/>
    </source>
</evidence>
<evidence type="ECO:0000256" key="5">
    <source>
        <dbReference type="ARBA" id="ARBA00022737"/>
    </source>
</evidence>
<keyword evidence="5" id="KW-0677">Repeat</keyword>
<dbReference type="GO" id="GO:0005615">
    <property type="term" value="C:extracellular space"/>
    <property type="evidence" value="ECO:0007669"/>
    <property type="project" value="InterPro"/>
</dbReference>
<organism evidence="7 8">
    <name type="scientific">Rugamonas rivuli</name>
    <dbReference type="NCBI Taxonomy" id="2743358"/>
    <lineage>
        <taxon>Bacteria</taxon>
        <taxon>Pseudomonadati</taxon>
        <taxon>Pseudomonadota</taxon>
        <taxon>Betaproteobacteria</taxon>
        <taxon>Burkholderiales</taxon>
        <taxon>Oxalobacteraceae</taxon>
        <taxon>Telluria group</taxon>
        <taxon>Rugamonas</taxon>
    </lineage>
</organism>
<feature type="domain" description="Peptidase metallopeptidase" evidence="6">
    <location>
        <begin position="22"/>
        <end position="188"/>
    </location>
</feature>
<comment type="subcellular location">
    <subcellularLocation>
        <location evidence="2">Secreted</location>
    </subcellularLocation>
</comment>
<dbReference type="InterPro" id="IPR034033">
    <property type="entry name" value="Serralysin-like"/>
</dbReference>
<dbReference type="EMBL" id="WHUF01000001">
    <property type="protein sequence ID" value="MQA18324.1"/>
    <property type="molecule type" value="Genomic_DNA"/>
</dbReference>
<dbReference type="Gene3D" id="3.40.390.10">
    <property type="entry name" value="Collagenase (Catalytic Domain)"/>
    <property type="match status" value="1"/>
</dbReference>
<name>A0A843S831_9BURK</name>
<dbReference type="SUPFAM" id="SSF51120">
    <property type="entry name" value="beta-Roll"/>
    <property type="match status" value="2"/>
</dbReference>
<evidence type="ECO:0000313" key="8">
    <source>
        <dbReference type="Proteomes" id="UP000444318"/>
    </source>
</evidence>
<dbReference type="InterPro" id="IPR038255">
    <property type="entry name" value="PBS_linker_sf"/>
</dbReference>
<dbReference type="GO" id="GO:0008270">
    <property type="term" value="F:zinc ion binding"/>
    <property type="evidence" value="ECO:0007669"/>
    <property type="project" value="InterPro"/>
</dbReference>
<evidence type="ECO:0000256" key="2">
    <source>
        <dbReference type="ARBA" id="ARBA00004613"/>
    </source>
</evidence>
<gene>
    <name evidence="7" type="ORF">GEV01_02215</name>
</gene>
<evidence type="ECO:0000256" key="1">
    <source>
        <dbReference type="ARBA" id="ARBA00001913"/>
    </source>
</evidence>
<dbReference type="InterPro" id="IPR001343">
    <property type="entry name" value="Hemolysn_Ca-bd"/>
</dbReference>
<dbReference type="GO" id="GO:0005509">
    <property type="term" value="F:calcium ion binding"/>
    <property type="evidence" value="ECO:0007669"/>
    <property type="project" value="InterPro"/>
</dbReference>
<evidence type="ECO:0000256" key="3">
    <source>
        <dbReference type="ARBA" id="ARBA00009490"/>
    </source>
</evidence>
<dbReference type="Pfam" id="PF13946">
    <property type="entry name" value="DUF4214"/>
    <property type="match status" value="1"/>
</dbReference>
<sequence>MTFFATGNNSIDALVYSSWASRPGTAVSLTYSFMTVAPSDGTADDVSGFLPMTSFQKQAVRTALDTWSAVANVKFAEVSSGGDIQLGTNNQGSQSSGYAYLPNGSDPTYLFTNNADTFNTVFTPGTFGPAVLIHELGHTLGLKHPGNYDSTGGTIDGPFLPSATDNIDYSQMSYNTGAGYQLNHQYGITPMLYDIQAMQYLYGANMTYHAGSDSYDFVQSSPMQCIWDAGGSDTFNFSGCTDAVVINLNAGTFSSTAPGYNNISIAYNVTIEAAVAGSGGSTIYANGSGDRITGGAGVDVIYEGAGNDTVFGVGSNDTVVFNGTLSKFSLSGTGAALTAVGDGTDSLFGVKNLQFGDITIDASTVTRFASGGAGNDVLVAGTGNEVFTGGAGLDYVSFGGARSNYSVIASGGAYLVTDRSGAGGQDIVSGVERLTFADGRAVALDIGDHNPAGEAYRLYQAAFNRLPDQEGLGFWIRALDAGFGFYDVAQNFLISSEFAKTYGTNLSDQQFVELLYHNILHRDPDAGGEAYYLHALSIGATRAVVLGSISESPENQLGVVGQITNGIDYKVYTG</sequence>
<dbReference type="SUPFAM" id="SSF55486">
    <property type="entry name" value="Metalloproteases ('zincins'), catalytic domain"/>
    <property type="match status" value="1"/>
</dbReference>
<comment type="cofactor">
    <cofactor evidence="1">
        <name>Ca(2+)</name>
        <dbReference type="ChEBI" id="CHEBI:29108"/>
    </cofactor>
</comment>
<dbReference type="AlphaFoldDB" id="A0A843S831"/>
<dbReference type="InterPro" id="IPR025282">
    <property type="entry name" value="DUF4214"/>
</dbReference>
<dbReference type="CDD" id="cd04277">
    <property type="entry name" value="ZnMc_serralysin_like"/>
    <property type="match status" value="1"/>
</dbReference>
<dbReference type="InterPro" id="IPR011049">
    <property type="entry name" value="Serralysin-like_metalloprot_C"/>
</dbReference>
<dbReference type="Proteomes" id="UP000444318">
    <property type="component" value="Unassembled WGS sequence"/>
</dbReference>
<evidence type="ECO:0000256" key="4">
    <source>
        <dbReference type="ARBA" id="ARBA00022525"/>
    </source>
</evidence>
<dbReference type="GO" id="GO:0006508">
    <property type="term" value="P:proteolysis"/>
    <property type="evidence" value="ECO:0007669"/>
    <property type="project" value="InterPro"/>
</dbReference>
<dbReference type="PRINTS" id="PR00313">
    <property type="entry name" value="CABNDNGRPT"/>
</dbReference>
<keyword evidence="8" id="KW-1185">Reference proteome</keyword>
<dbReference type="InterPro" id="IPR013858">
    <property type="entry name" value="Peptidase_M10B_C"/>
</dbReference>
<dbReference type="Pfam" id="PF00353">
    <property type="entry name" value="HemolysinCabind"/>
    <property type="match status" value="2"/>
</dbReference>
<dbReference type="InterPro" id="IPR006026">
    <property type="entry name" value="Peptidase_Metallo"/>
</dbReference>
<comment type="caution">
    <text evidence="7">The sequence shown here is derived from an EMBL/GenBank/DDBJ whole genome shotgun (WGS) entry which is preliminary data.</text>
</comment>
<comment type="similarity">
    <text evidence="3">Belongs to the peptidase M10B family.</text>
</comment>
<accession>A0A843S831</accession>
<dbReference type="Gene3D" id="1.10.3130.20">
    <property type="entry name" value="Phycobilisome linker domain"/>
    <property type="match status" value="1"/>
</dbReference>
<dbReference type="SMART" id="SM00235">
    <property type="entry name" value="ZnMc"/>
    <property type="match status" value="1"/>
</dbReference>
<dbReference type="InterPro" id="IPR024079">
    <property type="entry name" value="MetalloPept_cat_dom_sf"/>
</dbReference>
<keyword evidence="4" id="KW-0964">Secreted</keyword>
<dbReference type="Gene3D" id="2.150.10.10">
    <property type="entry name" value="Serralysin-like metalloprotease, C-terminal"/>
    <property type="match status" value="1"/>
</dbReference>
<evidence type="ECO:0000313" key="7">
    <source>
        <dbReference type="EMBL" id="MQA18324.1"/>
    </source>
</evidence>
<dbReference type="Pfam" id="PF08548">
    <property type="entry name" value="Peptidase_M10_C"/>
    <property type="match status" value="1"/>
</dbReference>
<protein>
    <submittedName>
        <fullName evidence="7">DUF4214 domain-containing protein</fullName>
    </submittedName>
</protein>
<reference evidence="7 8" key="1">
    <citation type="submission" date="2019-10" db="EMBL/GenBank/DDBJ databases">
        <title>Two novel species isolated from a subtropical stream in China.</title>
        <authorList>
            <person name="Lu H."/>
        </authorList>
    </citation>
    <scope>NUCLEOTIDE SEQUENCE [LARGE SCALE GENOMIC DNA]</scope>
    <source>
        <strain evidence="7 8">FT103W</strain>
    </source>
</reference>
<proteinExistence type="inferred from homology"/>
<dbReference type="RefSeq" id="WP_152801271.1">
    <property type="nucleotide sequence ID" value="NZ_WHUF01000001.1"/>
</dbReference>
<dbReference type="GO" id="GO:0008237">
    <property type="term" value="F:metallopeptidase activity"/>
    <property type="evidence" value="ECO:0007669"/>
    <property type="project" value="InterPro"/>
</dbReference>